<sequence>MRKVDHRTLGLARAGDEEAFRELIEPYRHELQVHCYRMLGSLTDAEDMLQETLLAAWRGLSGFQERASLRTWLYRIATNRCLNALRAAGRRAVTEPSPPFEPPEPTGRDEITWLQPCPDTLLEALPDTAPGPEARYQTVEAIELAFIAGLQRMPPRQAATLLLRDVLGFGNDEVAAMLGTSPTAVKGALQRARAALGQEPGRARPDAALEKELVRRFAEAFAAADVDRVVELLTDDAWLSMPPAPHHYRGRAAIASFLRTAFGFRGERRMHLLPTRANTQPALATYLAERGARVATPAGIIVLTAGADRIKAVVRFHADGLYRRFGLPEALAGPG</sequence>
<dbReference type="InterPro" id="IPR032710">
    <property type="entry name" value="NTF2-like_dom_sf"/>
</dbReference>
<dbReference type="InterPro" id="IPR037401">
    <property type="entry name" value="SnoaL-like"/>
</dbReference>
<dbReference type="PANTHER" id="PTHR43133">
    <property type="entry name" value="RNA POLYMERASE ECF-TYPE SIGMA FACTO"/>
    <property type="match status" value="1"/>
</dbReference>
<dbReference type="InterPro" id="IPR013324">
    <property type="entry name" value="RNA_pol_sigma_r3/r4-like"/>
</dbReference>
<dbReference type="GO" id="GO:0003677">
    <property type="term" value="F:DNA binding"/>
    <property type="evidence" value="ECO:0007669"/>
    <property type="project" value="InterPro"/>
</dbReference>
<gene>
    <name evidence="9" type="ORF">FNH05_28315</name>
</gene>
<feature type="domain" description="SnoaL-like" evidence="8">
    <location>
        <begin position="214"/>
        <end position="310"/>
    </location>
</feature>
<feature type="domain" description="RNA polymerase sigma-70 region 2" evidence="6">
    <location>
        <begin position="23"/>
        <end position="91"/>
    </location>
</feature>
<dbReference type="OrthoDB" id="3806887at2"/>
<dbReference type="InterPro" id="IPR013325">
    <property type="entry name" value="RNA_pol_sigma_r2"/>
</dbReference>
<dbReference type="NCBIfam" id="TIGR02937">
    <property type="entry name" value="sigma70-ECF"/>
    <property type="match status" value="1"/>
</dbReference>
<keyword evidence="3" id="KW-0805">Transcription regulation</keyword>
<dbReference type="NCBIfam" id="NF006089">
    <property type="entry name" value="PRK08241.1"/>
    <property type="match status" value="1"/>
</dbReference>
<dbReference type="Gene3D" id="3.10.450.50">
    <property type="match status" value="1"/>
</dbReference>
<accession>A0A558B4P9</accession>
<keyword evidence="4" id="KW-0731">Sigma factor</keyword>
<dbReference type="SUPFAM" id="SSF88946">
    <property type="entry name" value="Sigma2 domain of RNA polymerase sigma factors"/>
    <property type="match status" value="1"/>
</dbReference>
<evidence type="ECO:0000313" key="9">
    <source>
        <dbReference type="EMBL" id="TVT31491.1"/>
    </source>
</evidence>
<evidence type="ECO:0000259" key="8">
    <source>
        <dbReference type="Pfam" id="PF12680"/>
    </source>
</evidence>
<dbReference type="AlphaFoldDB" id="A0A558B4P9"/>
<evidence type="ECO:0000259" key="6">
    <source>
        <dbReference type="Pfam" id="PF04542"/>
    </source>
</evidence>
<comment type="caution">
    <text evidence="9">The sequence shown here is derived from an EMBL/GenBank/DDBJ whole genome shotgun (WGS) entry which is preliminary data.</text>
</comment>
<comment type="similarity">
    <text evidence="1">Belongs to the sigma-70 factor family. ECF subfamily.</text>
</comment>
<protein>
    <submittedName>
        <fullName evidence="9">Sigma-70 family RNA polymerase sigma factor</fullName>
    </submittedName>
</protein>
<dbReference type="Pfam" id="PF08281">
    <property type="entry name" value="Sigma70_r4_2"/>
    <property type="match status" value="1"/>
</dbReference>
<dbReference type="Gene3D" id="1.10.10.10">
    <property type="entry name" value="Winged helix-like DNA-binding domain superfamily/Winged helix DNA-binding domain"/>
    <property type="match status" value="1"/>
</dbReference>
<keyword evidence="10" id="KW-1185">Reference proteome</keyword>
<evidence type="ECO:0000256" key="1">
    <source>
        <dbReference type="ARBA" id="ARBA00010641"/>
    </source>
</evidence>
<dbReference type="EMBL" id="VJWX01000390">
    <property type="protein sequence ID" value="TVT31491.1"/>
    <property type="molecule type" value="Genomic_DNA"/>
</dbReference>
<evidence type="ECO:0000256" key="2">
    <source>
        <dbReference type="ARBA" id="ARBA00011344"/>
    </source>
</evidence>
<proteinExistence type="inferred from homology"/>
<dbReference type="GO" id="GO:0006352">
    <property type="term" value="P:DNA-templated transcription initiation"/>
    <property type="evidence" value="ECO:0007669"/>
    <property type="project" value="InterPro"/>
</dbReference>
<evidence type="ECO:0000256" key="5">
    <source>
        <dbReference type="ARBA" id="ARBA00023163"/>
    </source>
</evidence>
<dbReference type="SUPFAM" id="SSF88659">
    <property type="entry name" value="Sigma3 and sigma4 domains of RNA polymerase sigma factors"/>
    <property type="match status" value="1"/>
</dbReference>
<dbReference type="Pfam" id="PF04542">
    <property type="entry name" value="Sigma70_r2"/>
    <property type="match status" value="1"/>
</dbReference>
<dbReference type="InterPro" id="IPR007627">
    <property type="entry name" value="RNA_pol_sigma70_r2"/>
</dbReference>
<keyword evidence="5" id="KW-0804">Transcription</keyword>
<dbReference type="InterPro" id="IPR014284">
    <property type="entry name" value="RNA_pol_sigma-70_dom"/>
</dbReference>
<evidence type="ECO:0000256" key="4">
    <source>
        <dbReference type="ARBA" id="ARBA00023082"/>
    </source>
</evidence>
<dbReference type="GO" id="GO:0016987">
    <property type="term" value="F:sigma factor activity"/>
    <property type="evidence" value="ECO:0007669"/>
    <property type="project" value="UniProtKB-KW"/>
</dbReference>
<evidence type="ECO:0000313" key="10">
    <source>
        <dbReference type="Proteomes" id="UP000320011"/>
    </source>
</evidence>
<dbReference type="Pfam" id="PF12680">
    <property type="entry name" value="SnoaL_2"/>
    <property type="match status" value="1"/>
</dbReference>
<dbReference type="InterPro" id="IPR039425">
    <property type="entry name" value="RNA_pol_sigma-70-like"/>
</dbReference>
<reference evidence="9 10" key="1">
    <citation type="submission" date="2019-07" db="EMBL/GenBank/DDBJ databases">
        <authorList>
            <person name="Duangmal K."/>
            <person name="Teo W.F.A."/>
        </authorList>
    </citation>
    <scope>NUCLEOTIDE SEQUENCE [LARGE SCALE GENOMIC DNA]</scope>
    <source>
        <strain evidence="9 10">TBRC 6029</strain>
    </source>
</reference>
<reference evidence="9 10" key="2">
    <citation type="submission" date="2019-08" db="EMBL/GenBank/DDBJ databases">
        <title>Amycolatopsis acidicola sp. nov., isolated from peat swamp forest soil.</title>
        <authorList>
            <person name="Srisuk N."/>
        </authorList>
    </citation>
    <scope>NUCLEOTIDE SEQUENCE [LARGE SCALE GENOMIC DNA]</scope>
    <source>
        <strain evidence="9 10">TBRC 6029</strain>
    </source>
</reference>
<evidence type="ECO:0000259" key="7">
    <source>
        <dbReference type="Pfam" id="PF08281"/>
    </source>
</evidence>
<dbReference type="InterPro" id="IPR014305">
    <property type="entry name" value="RNA_pol_sigma-G_actinobac"/>
</dbReference>
<dbReference type="Gene3D" id="1.10.1740.10">
    <property type="match status" value="1"/>
</dbReference>
<comment type="subunit">
    <text evidence="2">Interacts transiently with the RNA polymerase catalytic core formed by RpoA, RpoB, RpoC and RpoZ (2 alpha, 1 beta, 1 beta' and 1 omega subunit) to form the RNA polymerase holoenzyme that can initiate transcription.</text>
</comment>
<dbReference type="PANTHER" id="PTHR43133:SF65">
    <property type="entry name" value="ECF RNA POLYMERASE SIGMA FACTOR SIGG"/>
    <property type="match status" value="1"/>
</dbReference>
<dbReference type="NCBIfam" id="TIGR02960">
    <property type="entry name" value="SigX5"/>
    <property type="match status" value="1"/>
</dbReference>
<organism evidence="9 10">
    <name type="scientific">Amycolatopsis rhizosphaerae</name>
    <dbReference type="NCBI Taxonomy" id="2053003"/>
    <lineage>
        <taxon>Bacteria</taxon>
        <taxon>Bacillati</taxon>
        <taxon>Actinomycetota</taxon>
        <taxon>Actinomycetes</taxon>
        <taxon>Pseudonocardiales</taxon>
        <taxon>Pseudonocardiaceae</taxon>
        <taxon>Amycolatopsis</taxon>
    </lineage>
</organism>
<name>A0A558B4P9_9PSEU</name>
<dbReference type="RefSeq" id="WP_144591900.1">
    <property type="nucleotide sequence ID" value="NZ_VJWX01000390.1"/>
</dbReference>
<feature type="domain" description="RNA polymerase sigma factor 70 region 4 type 2" evidence="7">
    <location>
        <begin position="148"/>
        <end position="196"/>
    </location>
</feature>
<dbReference type="SUPFAM" id="SSF54427">
    <property type="entry name" value="NTF2-like"/>
    <property type="match status" value="1"/>
</dbReference>
<evidence type="ECO:0000256" key="3">
    <source>
        <dbReference type="ARBA" id="ARBA00023015"/>
    </source>
</evidence>
<dbReference type="Proteomes" id="UP000320011">
    <property type="component" value="Unassembled WGS sequence"/>
</dbReference>
<dbReference type="InterPro" id="IPR013249">
    <property type="entry name" value="RNA_pol_sigma70_r4_t2"/>
</dbReference>
<dbReference type="InterPro" id="IPR036388">
    <property type="entry name" value="WH-like_DNA-bd_sf"/>
</dbReference>